<dbReference type="PIRSF" id="PIRSF000102">
    <property type="entry name" value="Lac_mal_DH"/>
    <property type="match status" value="1"/>
</dbReference>
<dbReference type="InParanoid" id="A0A5N4ARQ7"/>
<evidence type="ECO:0000313" key="13">
    <source>
        <dbReference type="EMBL" id="KAB0799898.1"/>
    </source>
</evidence>
<dbReference type="InterPro" id="IPR036291">
    <property type="entry name" value="NAD(P)-bd_dom_sf"/>
</dbReference>
<dbReference type="Pfam" id="PF00056">
    <property type="entry name" value="Ldh_1_N"/>
    <property type="match status" value="1"/>
</dbReference>
<evidence type="ECO:0000256" key="3">
    <source>
        <dbReference type="ARBA" id="ARBA00012995"/>
    </source>
</evidence>
<evidence type="ECO:0000256" key="9">
    <source>
        <dbReference type="PIRSR" id="PIRSR000102-3"/>
    </source>
</evidence>
<dbReference type="InterPro" id="IPR001557">
    <property type="entry name" value="L-lactate/malate_DH"/>
</dbReference>
<dbReference type="InterPro" id="IPR015955">
    <property type="entry name" value="Lactate_DH/Glyco_Ohase_4_C"/>
</dbReference>
<comment type="similarity">
    <text evidence="1">Belongs to the LDH/MDH superfamily. MDH type 1 family.</text>
</comment>
<comment type="catalytic activity">
    <reaction evidence="8">
        <text>(S)-malate + NAD(+) = oxaloacetate + NADH + H(+)</text>
        <dbReference type="Rhea" id="RHEA:21432"/>
        <dbReference type="ChEBI" id="CHEBI:15378"/>
        <dbReference type="ChEBI" id="CHEBI:15589"/>
        <dbReference type="ChEBI" id="CHEBI:16452"/>
        <dbReference type="ChEBI" id="CHEBI:57540"/>
        <dbReference type="ChEBI" id="CHEBI:57945"/>
        <dbReference type="EC" id="1.1.1.37"/>
    </reaction>
</comment>
<dbReference type="InterPro" id="IPR001236">
    <property type="entry name" value="Lactate/malate_DH_N"/>
</dbReference>
<dbReference type="PANTHER" id="PTHR11540">
    <property type="entry name" value="MALATE AND LACTATE DEHYDROGENASE"/>
    <property type="match status" value="1"/>
</dbReference>
<dbReference type="PANTHER" id="PTHR11540:SF16">
    <property type="entry name" value="MALATE DEHYDROGENASE, MITOCHONDRIAL"/>
    <property type="match status" value="1"/>
</dbReference>
<protein>
    <recommendedName>
        <fullName evidence="4">Malate dehydrogenase, mitochondrial</fullName>
        <ecNumber evidence="3">1.1.1.37</ecNumber>
    </recommendedName>
</protein>
<dbReference type="GO" id="GO:0030060">
    <property type="term" value="F:L-malate dehydrogenase (NAD+) activity"/>
    <property type="evidence" value="ECO:0007669"/>
    <property type="project" value="UniProtKB-EC"/>
</dbReference>
<dbReference type="EC" id="1.1.1.37" evidence="3"/>
<gene>
    <name evidence="13" type="ORF">PPYR_07778</name>
</gene>
<evidence type="ECO:0000256" key="2">
    <source>
        <dbReference type="ARBA" id="ARBA00011738"/>
    </source>
</evidence>
<feature type="domain" description="Lactate/malate dehydrogenase N-terminal" evidence="11">
    <location>
        <begin position="34"/>
        <end position="175"/>
    </location>
</feature>
<name>A0A5N4ARQ7_PHOPY</name>
<keyword evidence="14" id="KW-1185">Reference proteome</keyword>
<dbReference type="Pfam" id="PF02866">
    <property type="entry name" value="Ldh_1_C"/>
    <property type="match status" value="1"/>
</dbReference>
<dbReference type="SUPFAM" id="SSF56327">
    <property type="entry name" value="LDH C-terminal domain-like"/>
    <property type="match status" value="1"/>
</dbReference>
<comment type="caution">
    <text evidence="13">The sequence shown here is derived from an EMBL/GenBank/DDBJ whole genome shotgun (WGS) entry which is preliminary data.</text>
</comment>
<comment type="subunit">
    <text evidence="2">Homodimer.</text>
</comment>
<keyword evidence="6 10" id="KW-0560">Oxidoreductase</keyword>
<evidence type="ECO:0000256" key="6">
    <source>
        <dbReference type="ARBA" id="ARBA00023002"/>
    </source>
</evidence>
<dbReference type="OrthoDB" id="6626850at2759"/>
<evidence type="ECO:0000256" key="10">
    <source>
        <dbReference type="RuleBase" id="RU003369"/>
    </source>
</evidence>
<evidence type="ECO:0000259" key="11">
    <source>
        <dbReference type="Pfam" id="PF00056"/>
    </source>
</evidence>
<dbReference type="AlphaFoldDB" id="A0A5N4ARQ7"/>
<evidence type="ECO:0000256" key="8">
    <source>
        <dbReference type="ARBA" id="ARBA00048313"/>
    </source>
</evidence>
<dbReference type="FunFam" id="3.40.50.720:FF:000268">
    <property type="entry name" value="Malate dehydrogenase"/>
    <property type="match status" value="1"/>
</dbReference>
<reference evidence="13 14" key="1">
    <citation type="journal article" date="2018" name="Elife">
        <title>Firefly genomes illuminate parallel origins of bioluminescence in beetles.</title>
        <authorList>
            <person name="Fallon T.R."/>
            <person name="Lower S.E."/>
            <person name="Chang C.H."/>
            <person name="Bessho-Uehara M."/>
            <person name="Martin G.J."/>
            <person name="Bewick A.J."/>
            <person name="Behringer M."/>
            <person name="Debat H.J."/>
            <person name="Wong I."/>
            <person name="Day J.C."/>
            <person name="Suvorov A."/>
            <person name="Silva C.J."/>
            <person name="Stanger-Hall K.F."/>
            <person name="Hall D.W."/>
            <person name="Schmitz R.J."/>
            <person name="Nelson D.R."/>
            <person name="Lewis S.M."/>
            <person name="Shigenobu S."/>
            <person name="Bybee S.M."/>
            <person name="Larracuente A.M."/>
            <person name="Oba Y."/>
            <person name="Weng J.K."/>
        </authorList>
    </citation>
    <scope>NUCLEOTIDE SEQUENCE [LARGE SCALE GENOMIC DNA]</scope>
    <source>
        <strain evidence="13">1611_PpyrPB1</strain>
        <tissue evidence="13">Whole body</tissue>
    </source>
</reference>
<evidence type="ECO:0000259" key="12">
    <source>
        <dbReference type="Pfam" id="PF02866"/>
    </source>
</evidence>
<feature type="domain" description="Lactate/malate dehydrogenase C-terminal" evidence="12">
    <location>
        <begin position="179"/>
        <end position="346"/>
    </location>
</feature>
<evidence type="ECO:0000256" key="1">
    <source>
        <dbReference type="ARBA" id="ARBA00008824"/>
    </source>
</evidence>
<evidence type="ECO:0000313" key="14">
    <source>
        <dbReference type="Proteomes" id="UP000327044"/>
    </source>
</evidence>
<dbReference type="Gene3D" id="3.90.110.10">
    <property type="entry name" value="Lactate dehydrogenase/glycoside hydrolase, family 4, C-terminal"/>
    <property type="match status" value="1"/>
</dbReference>
<dbReference type="GO" id="GO:0019752">
    <property type="term" value="P:carboxylic acid metabolic process"/>
    <property type="evidence" value="ECO:0007669"/>
    <property type="project" value="InterPro"/>
</dbReference>
<dbReference type="Proteomes" id="UP000327044">
    <property type="component" value="Unassembled WGS sequence"/>
</dbReference>
<dbReference type="GO" id="GO:0006099">
    <property type="term" value="P:tricarboxylic acid cycle"/>
    <property type="evidence" value="ECO:0007669"/>
    <property type="project" value="UniProtKB-KW"/>
</dbReference>
<keyword evidence="7 9" id="KW-0520">NAD</keyword>
<sequence length="384" mass="41972">MKFPLFRRLCKPNLIVRTKSNPSRCPPDPAPTVVTLIGASSRVGQLTALQLKQCNLLDELRLFEFAKSGLSGVALDLNHIPTSVNVVSYTGLDLLRNAVVGAQVVVICGGEPKKPGIREYDLFLGNADYVRSVALHTAEFNPNAILCITTPPVTAMVPLVSEEYKRAEVYNPKKILGVTTLGVTRANSVIAAYSEQDPSTVLCPVVGGMGATTLVPVLSQTETGPKLPQPAVELLHNQICKSEDEVLTLKYLENSSSCVLSSSFATTRFVTSVLQGLKNKFTGYEFAFVRQTGHIEPFLSYMMSVIKLDNQGVQSLHMPNLNELEAKKLLNAAEVIRQQIHWGASFVTGASFEKRKRPKRIVQDCAIIKIDRQSRIGDLCAKSC</sequence>
<feature type="binding site" evidence="9">
    <location>
        <position position="126"/>
    </location>
    <ligand>
        <name>NAD(+)</name>
        <dbReference type="ChEBI" id="CHEBI:57540"/>
    </ligand>
</feature>
<organism evidence="13 14">
    <name type="scientific">Photinus pyralis</name>
    <name type="common">Common eastern firefly</name>
    <name type="synonym">Lampyris pyralis</name>
    <dbReference type="NCBI Taxonomy" id="7054"/>
    <lineage>
        <taxon>Eukaryota</taxon>
        <taxon>Metazoa</taxon>
        <taxon>Ecdysozoa</taxon>
        <taxon>Arthropoda</taxon>
        <taxon>Hexapoda</taxon>
        <taxon>Insecta</taxon>
        <taxon>Pterygota</taxon>
        <taxon>Neoptera</taxon>
        <taxon>Endopterygota</taxon>
        <taxon>Coleoptera</taxon>
        <taxon>Polyphaga</taxon>
        <taxon>Elateriformia</taxon>
        <taxon>Elateroidea</taxon>
        <taxon>Lampyridae</taxon>
        <taxon>Lampyrinae</taxon>
        <taxon>Photinus</taxon>
    </lineage>
</organism>
<evidence type="ECO:0000256" key="5">
    <source>
        <dbReference type="ARBA" id="ARBA00022532"/>
    </source>
</evidence>
<dbReference type="GO" id="GO:0005739">
    <property type="term" value="C:mitochondrion"/>
    <property type="evidence" value="ECO:0007669"/>
    <property type="project" value="TreeGrafter"/>
</dbReference>
<evidence type="ECO:0000256" key="7">
    <source>
        <dbReference type="ARBA" id="ARBA00023027"/>
    </source>
</evidence>
<feature type="binding site" evidence="9">
    <location>
        <begin position="38"/>
        <end position="44"/>
    </location>
    <ligand>
        <name>NAD(+)</name>
        <dbReference type="ChEBI" id="CHEBI:57540"/>
    </ligand>
</feature>
<proteinExistence type="inferred from homology"/>
<dbReference type="EMBL" id="VVIM01000005">
    <property type="protein sequence ID" value="KAB0799898.1"/>
    <property type="molecule type" value="Genomic_DNA"/>
</dbReference>
<dbReference type="Gene3D" id="3.40.50.720">
    <property type="entry name" value="NAD(P)-binding Rossmann-like Domain"/>
    <property type="match status" value="1"/>
</dbReference>
<evidence type="ECO:0000256" key="4">
    <source>
        <dbReference type="ARBA" id="ARBA00016075"/>
    </source>
</evidence>
<dbReference type="InterPro" id="IPR022383">
    <property type="entry name" value="Lactate/malate_DH_C"/>
</dbReference>
<dbReference type="SUPFAM" id="SSF51735">
    <property type="entry name" value="NAD(P)-binding Rossmann-fold domains"/>
    <property type="match status" value="1"/>
</dbReference>
<keyword evidence="5" id="KW-0816">Tricarboxylic acid cycle</keyword>
<accession>A0A5N4ARQ7</accession>